<keyword evidence="7" id="KW-0482">Metalloprotease</keyword>
<comment type="similarity">
    <text evidence="2">Belongs to the peptidase M24B family.</text>
</comment>
<evidence type="ECO:0000256" key="7">
    <source>
        <dbReference type="ARBA" id="ARBA00023049"/>
    </source>
</evidence>
<feature type="domain" description="Aminopeptidase P N-terminal" evidence="9">
    <location>
        <begin position="6"/>
        <end position="141"/>
    </location>
</feature>
<feature type="compositionally biased region" description="Basic and acidic residues" evidence="8">
    <location>
        <begin position="193"/>
        <end position="205"/>
    </location>
</feature>
<dbReference type="Pfam" id="PF05195">
    <property type="entry name" value="AMP_N"/>
    <property type="match status" value="1"/>
</dbReference>
<comment type="catalytic activity">
    <reaction evidence="1">
        <text>Release of any N-terminal amino acid, including proline, that is linked to proline, even from a dipeptide or tripeptide.</text>
        <dbReference type="EC" id="3.4.11.9"/>
    </reaction>
</comment>
<dbReference type="PANTHER" id="PTHR43226">
    <property type="entry name" value="XAA-PRO AMINOPEPTIDASE 3"/>
    <property type="match status" value="1"/>
</dbReference>
<dbReference type="EMBL" id="JGWH01000128">
    <property type="protein sequence ID" value="KCV32666.1"/>
    <property type="molecule type" value="Genomic_DNA"/>
</dbReference>
<sequence length="212" mass="23407">MSLPPDDIAPFAARRRRLMDHMRAAGGGIAILPTAPQALRNRDAEYPYRHDSDFFYLTGFTEPEAWLVLVAGATDRALLFCRDKHPEHEIWEGFRFGPEAAAARFGFDDAHGIGTLDELVPALLLDQPALWTPVAASAALDERVRGWLAAARAQGPQRPPGAGRAARPRPRPGRHAAGQGRRRDRRHAPRGQDFGRRAPARDARGPSRHARV</sequence>
<dbReference type="GO" id="GO:0004177">
    <property type="term" value="F:aminopeptidase activity"/>
    <property type="evidence" value="ECO:0007669"/>
    <property type="project" value="UniProtKB-KW"/>
</dbReference>
<evidence type="ECO:0000256" key="6">
    <source>
        <dbReference type="ARBA" id="ARBA00022801"/>
    </source>
</evidence>
<dbReference type="InterPro" id="IPR052433">
    <property type="entry name" value="X-Pro_dipept-like"/>
</dbReference>
<evidence type="ECO:0000256" key="2">
    <source>
        <dbReference type="ARBA" id="ARBA00008766"/>
    </source>
</evidence>
<dbReference type="SMART" id="SM01011">
    <property type="entry name" value="AMP_N"/>
    <property type="match status" value="1"/>
</dbReference>
<reference evidence="10 11" key="1">
    <citation type="submission" date="2014-03" db="EMBL/GenBank/DDBJ databases">
        <title>Genome sequence of Bordetella bronchiseptica.</title>
        <authorList>
            <person name="Harvill E."/>
            <person name="Goodfield L.L."/>
            <person name="Ivanov Y.V."/>
            <person name="Meyer J.A."/>
            <person name="Muse S.J."/>
            <person name="Jacobs N."/>
            <person name="Bendor L."/>
            <person name="Smallridge W.E."/>
            <person name="Brinkac L.M."/>
            <person name="Sanka R."/>
            <person name="Kim M."/>
            <person name="Losada L."/>
        </authorList>
    </citation>
    <scope>NUCLEOTIDE SEQUENCE [LARGE SCALE GENOMIC DNA]</scope>
    <source>
        <strain evidence="10 11">00-P-2796</strain>
    </source>
</reference>
<dbReference type="InterPro" id="IPR029149">
    <property type="entry name" value="Creatin/AminoP/Spt16_N"/>
</dbReference>
<keyword evidence="5" id="KW-0479">Metal-binding</keyword>
<dbReference type="SUPFAM" id="SSF53092">
    <property type="entry name" value="Creatinase/prolidase N-terminal domain"/>
    <property type="match status" value="1"/>
</dbReference>
<dbReference type="InterPro" id="IPR007865">
    <property type="entry name" value="Aminopep_P_N"/>
</dbReference>
<keyword evidence="4" id="KW-0645">Protease</keyword>
<proteinExistence type="inferred from homology"/>
<organism evidence="10 11">
    <name type="scientific">Bordetella bronchiseptica 00-P-2796</name>
    <dbReference type="NCBI Taxonomy" id="1331199"/>
    <lineage>
        <taxon>Bacteria</taxon>
        <taxon>Pseudomonadati</taxon>
        <taxon>Pseudomonadota</taxon>
        <taxon>Betaproteobacteria</taxon>
        <taxon>Burkholderiales</taxon>
        <taxon>Alcaligenaceae</taxon>
        <taxon>Bordetella</taxon>
    </lineage>
</organism>
<feature type="compositionally biased region" description="Basic residues" evidence="8">
    <location>
        <begin position="166"/>
        <end position="189"/>
    </location>
</feature>
<evidence type="ECO:0000313" key="11">
    <source>
        <dbReference type="Proteomes" id="UP000025756"/>
    </source>
</evidence>
<dbReference type="PANTHER" id="PTHR43226:SF4">
    <property type="entry name" value="XAA-PRO AMINOPEPTIDASE 3"/>
    <property type="match status" value="1"/>
</dbReference>
<evidence type="ECO:0000256" key="4">
    <source>
        <dbReference type="ARBA" id="ARBA00022670"/>
    </source>
</evidence>
<keyword evidence="11" id="KW-1185">Reference proteome</keyword>
<name>A0ABR4RA03_BORBO</name>
<evidence type="ECO:0000256" key="8">
    <source>
        <dbReference type="SAM" id="MobiDB-lite"/>
    </source>
</evidence>
<keyword evidence="6" id="KW-0378">Hydrolase</keyword>
<dbReference type="Gene3D" id="3.40.350.10">
    <property type="entry name" value="Creatinase/prolidase N-terminal domain"/>
    <property type="match status" value="1"/>
</dbReference>
<keyword evidence="10" id="KW-0031">Aminopeptidase</keyword>
<evidence type="ECO:0000256" key="1">
    <source>
        <dbReference type="ARBA" id="ARBA00001424"/>
    </source>
</evidence>
<dbReference type="Proteomes" id="UP000025756">
    <property type="component" value="Unassembled WGS sequence"/>
</dbReference>
<gene>
    <name evidence="10" type="ORF">L490_3813</name>
</gene>
<feature type="region of interest" description="Disordered" evidence="8">
    <location>
        <begin position="151"/>
        <end position="212"/>
    </location>
</feature>
<protein>
    <recommendedName>
        <fullName evidence="3">Xaa-Pro aminopeptidase</fullName>
        <ecNumber evidence="3">3.4.11.9</ecNumber>
    </recommendedName>
</protein>
<evidence type="ECO:0000256" key="3">
    <source>
        <dbReference type="ARBA" id="ARBA00012574"/>
    </source>
</evidence>
<evidence type="ECO:0000256" key="5">
    <source>
        <dbReference type="ARBA" id="ARBA00022723"/>
    </source>
</evidence>
<comment type="caution">
    <text evidence="10">The sequence shown here is derived from an EMBL/GenBank/DDBJ whole genome shotgun (WGS) entry which is preliminary data.</text>
</comment>
<evidence type="ECO:0000313" key="10">
    <source>
        <dbReference type="EMBL" id="KCV32666.1"/>
    </source>
</evidence>
<accession>A0ABR4RA03</accession>
<dbReference type="EC" id="3.4.11.9" evidence="3"/>
<evidence type="ECO:0000259" key="9">
    <source>
        <dbReference type="SMART" id="SM01011"/>
    </source>
</evidence>
<feature type="compositionally biased region" description="Low complexity" evidence="8">
    <location>
        <begin position="151"/>
        <end position="165"/>
    </location>
</feature>